<name>A0A6N9H869_9MICO</name>
<proteinExistence type="predicted"/>
<dbReference type="GO" id="GO:0004045">
    <property type="term" value="F:peptidyl-tRNA hydrolase activity"/>
    <property type="evidence" value="ECO:0007669"/>
    <property type="project" value="UniProtKB-EC"/>
</dbReference>
<comment type="catalytic activity">
    <reaction evidence="3">
        <text>an N-acyl-L-alpha-aminoacyl-tRNA + H2O = an N-acyl-L-amino acid + a tRNA + H(+)</text>
        <dbReference type="Rhea" id="RHEA:54448"/>
        <dbReference type="Rhea" id="RHEA-COMP:10123"/>
        <dbReference type="Rhea" id="RHEA-COMP:13883"/>
        <dbReference type="ChEBI" id="CHEBI:15377"/>
        <dbReference type="ChEBI" id="CHEBI:15378"/>
        <dbReference type="ChEBI" id="CHEBI:59874"/>
        <dbReference type="ChEBI" id="CHEBI:78442"/>
        <dbReference type="ChEBI" id="CHEBI:138191"/>
        <dbReference type="EC" id="3.1.1.29"/>
    </reaction>
</comment>
<gene>
    <name evidence="5" type="ORF">GSY69_07265</name>
</gene>
<evidence type="ECO:0000256" key="1">
    <source>
        <dbReference type="ARBA" id="ARBA00013260"/>
    </source>
</evidence>
<comment type="caution">
    <text evidence="5">The sequence shown here is derived from an EMBL/GenBank/DDBJ whole genome shotgun (WGS) entry which is preliminary data.</text>
</comment>
<evidence type="ECO:0000256" key="2">
    <source>
        <dbReference type="ARBA" id="ARBA00022801"/>
    </source>
</evidence>
<dbReference type="InterPro" id="IPR023476">
    <property type="entry name" value="Pep_tRNA_hydro_II_dom_sf"/>
</dbReference>
<dbReference type="EMBL" id="WWEQ01000024">
    <property type="protein sequence ID" value="MYM19772.1"/>
    <property type="molecule type" value="Genomic_DNA"/>
</dbReference>
<dbReference type="RefSeq" id="WP_160953201.1">
    <property type="nucleotide sequence ID" value="NZ_WWEQ01000024.1"/>
</dbReference>
<protein>
    <recommendedName>
        <fullName evidence="1">peptidyl-tRNA hydrolase</fullName>
        <ecNumber evidence="1">3.1.1.29</ecNumber>
    </recommendedName>
</protein>
<sequence>MQLVVFRDRAAEAGHIEVCEAAAAAAVALLADDRAVQSGGEWARAVAQWRGLAIRKVVRRADGKRWADVQELPGVTAAVPPVPGEQDSTAPQPEPRDPAERGRAEGDQPIRPAAAVRAFVPAPVSPLPKALAKLQVGETNFPDRGPSTAPDAVVTVGIRPGLGMTTGKAAAQCAHAAQRAWETMPEAARRRWQEAGFRTRVVDLDAAAWGRDWPVRITDAGFTELEGPTQTTVAGWTLDGGSAPV</sequence>
<evidence type="ECO:0000313" key="6">
    <source>
        <dbReference type="Proteomes" id="UP000469215"/>
    </source>
</evidence>
<dbReference type="Pfam" id="PF01981">
    <property type="entry name" value="PTH2"/>
    <property type="match status" value="1"/>
</dbReference>
<dbReference type="AlphaFoldDB" id="A0A6N9H869"/>
<dbReference type="Proteomes" id="UP000469215">
    <property type="component" value="Unassembled WGS sequence"/>
</dbReference>
<dbReference type="SUPFAM" id="SSF102462">
    <property type="entry name" value="Peptidyl-tRNA hydrolase II"/>
    <property type="match status" value="1"/>
</dbReference>
<keyword evidence="6" id="KW-1185">Reference proteome</keyword>
<reference evidence="5 6" key="1">
    <citation type="submission" date="2020-01" db="EMBL/GenBank/DDBJ databases">
        <authorList>
            <person name="Deng T."/>
        </authorList>
    </citation>
    <scope>NUCLEOTIDE SEQUENCE [LARGE SCALE GENOMIC DNA]</scope>
    <source>
        <strain evidence="5 6">5221</strain>
    </source>
</reference>
<evidence type="ECO:0000256" key="3">
    <source>
        <dbReference type="ARBA" id="ARBA00048707"/>
    </source>
</evidence>
<evidence type="ECO:0000313" key="5">
    <source>
        <dbReference type="EMBL" id="MYM19772.1"/>
    </source>
</evidence>
<evidence type="ECO:0000256" key="4">
    <source>
        <dbReference type="SAM" id="MobiDB-lite"/>
    </source>
</evidence>
<dbReference type="EC" id="3.1.1.29" evidence="1"/>
<keyword evidence="2 5" id="KW-0378">Hydrolase</keyword>
<accession>A0A6N9H869</accession>
<dbReference type="Gene3D" id="3.40.1490.10">
    <property type="entry name" value="Bit1"/>
    <property type="match status" value="1"/>
</dbReference>
<feature type="region of interest" description="Disordered" evidence="4">
    <location>
        <begin position="72"/>
        <end position="109"/>
    </location>
</feature>
<organism evidence="5 6">
    <name type="scientific">Brevibacterium rongguiense</name>
    <dbReference type="NCBI Taxonomy" id="2695267"/>
    <lineage>
        <taxon>Bacteria</taxon>
        <taxon>Bacillati</taxon>
        <taxon>Actinomycetota</taxon>
        <taxon>Actinomycetes</taxon>
        <taxon>Micrococcales</taxon>
        <taxon>Brevibacteriaceae</taxon>
        <taxon>Brevibacterium</taxon>
    </lineage>
</organism>
<feature type="compositionally biased region" description="Basic and acidic residues" evidence="4">
    <location>
        <begin position="94"/>
        <end position="108"/>
    </location>
</feature>
<dbReference type="InterPro" id="IPR002833">
    <property type="entry name" value="PTH2"/>
</dbReference>